<reference evidence="2 3" key="1">
    <citation type="submission" date="2024-07" db="EMBL/GenBank/DDBJ databases">
        <title>Chromosome-level genome assembly of the water stick insect Ranatra chinensis (Heteroptera: Nepidae).</title>
        <authorList>
            <person name="Liu X."/>
        </authorList>
    </citation>
    <scope>NUCLEOTIDE SEQUENCE [LARGE SCALE GENOMIC DNA]</scope>
    <source>
        <strain evidence="2">Cailab_2021Rc</strain>
        <tissue evidence="2">Muscle</tissue>
    </source>
</reference>
<dbReference type="SMART" id="SM00457">
    <property type="entry name" value="MACPF"/>
    <property type="match status" value="1"/>
</dbReference>
<keyword evidence="3" id="KW-1185">Reference proteome</keyword>
<dbReference type="InterPro" id="IPR020864">
    <property type="entry name" value="MACPF"/>
</dbReference>
<evidence type="ECO:0000313" key="2">
    <source>
        <dbReference type="EMBL" id="KAL1129752.1"/>
    </source>
</evidence>
<evidence type="ECO:0000259" key="1">
    <source>
        <dbReference type="SMART" id="SM00457"/>
    </source>
</evidence>
<comment type="caution">
    <text evidence="2">The sequence shown here is derived from an EMBL/GenBank/DDBJ whole genome shotgun (WGS) entry which is preliminary data.</text>
</comment>
<gene>
    <name evidence="2" type="ORF">AAG570_012696</name>
</gene>
<name>A0ABD0YEQ6_9HEMI</name>
<evidence type="ECO:0000313" key="3">
    <source>
        <dbReference type="Proteomes" id="UP001558652"/>
    </source>
</evidence>
<dbReference type="Proteomes" id="UP001558652">
    <property type="component" value="Unassembled WGS sequence"/>
</dbReference>
<organism evidence="2 3">
    <name type="scientific">Ranatra chinensis</name>
    <dbReference type="NCBI Taxonomy" id="642074"/>
    <lineage>
        <taxon>Eukaryota</taxon>
        <taxon>Metazoa</taxon>
        <taxon>Ecdysozoa</taxon>
        <taxon>Arthropoda</taxon>
        <taxon>Hexapoda</taxon>
        <taxon>Insecta</taxon>
        <taxon>Pterygota</taxon>
        <taxon>Neoptera</taxon>
        <taxon>Paraneoptera</taxon>
        <taxon>Hemiptera</taxon>
        <taxon>Heteroptera</taxon>
        <taxon>Panheteroptera</taxon>
        <taxon>Nepomorpha</taxon>
        <taxon>Nepidae</taxon>
        <taxon>Ranatrinae</taxon>
        <taxon>Ranatra</taxon>
    </lineage>
</organism>
<dbReference type="EMBL" id="JBFDAA010000008">
    <property type="protein sequence ID" value="KAL1129752.1"/>
    <property type="molecule type" value="Genomic_DNA"/>
</dbReference>
<feature type="domain" description="MACPF" evidence="1">
    <location>
        <begin position="101"/>
        <end position="295"/>
    </location>
</feature>
<proteinExistence type="predicted"/>
<accession>A0ABD0YEQ6</accession>
<dbReference type="AlphaFoldDB" id="A0ABD0YEQ6"/>
<sequence length="301" mass="33803">MRVVPRNDSDTAWIFREPVVDIFRDVTATRSTPNKGAPKAVFHGDFHMEFCDDMSQLLQAYFREFTVEKLDRPWEAFTGSWSEGTLARALGLNVSYVGGGHCYVLVRVARHRDAARLADGFSPVRARLHSAVAEQADTVNIGDVPSVGRFVRNFGSHYITSYVTGNSLYQVLVYSPSVYTKVKSRLQESGVSSLGSSELSSLFSPWYAEHLGLVLPASGNTTVAKWAKSTLRIRSYFFTYTSLLKLHGNSKLLKELDSLLGNEALLQLHLRTLAPAFKDEGKRNWFDEVIDNNLKLWEVNM</sequence>
<protein>
    <recommendedName>
        <fullName evidence="1">MACPF domain-containing protein</fullName>
    </recommendedName>
</protein>